<feature type="region of interest" description="Disordered" evidence="1">
    <location>
        <begin position="20"/>
        <end position="52"/>
    </location>
</feature>
<evidence type="ECO:0000256" key="1">
    <source>
        <dbReference type="SAM" id="MobiDB-lite"/>
    </source>
</evidence>
<comment type="caution">
    <text evidence="2">The sequence shown here is derived from an EMBL/GenBank/DDBJ whole genome shotgun (WGS) entry which is preliminary data.</text>
</comment>
<reference evidence="2" key="1">
    <citation type="submission" date="2021-02" db="EMBL/GenBank/DDBJ databases">
        <authorList>
            <person name="Nowell W R."/>
        </authorList>
    </citation>
    <scope>NUCLEOTIDE SEQUENCE</scope>
</reference>
<evidence type="ECO:0000313" key="3">
    <source>
        <dbReference type="Proteomes" id="UP000663842"/>
    </source>
</evidence>
<name>A0A819ZPN9_9BILA</name>
<protein>
    <submittedName>
        <fullName evidence="2">Uncharacterized protein</fullName>
    </submittedName>
</protein>
<gene>
    <name evidence="2" type="ORF">UXM345_LOCUS26670</name>
</gene>
<evidence type="ECO:0000313" key="2">
    <source>
        <dbReference type="EMBL" id="CAF4177835.1"/>
    </source>
</evidence>
<dbReference type="EMBL" id="CAJOBF010005512">
    <property type="protein sequence ID" value="CAF4177835.1"/>
    <property type="molecule type" value="Genomic_DNA"/>
</dbReference>
<proteinExistence type="predicted"/>
<dbReference type="Proteomes" id="UP000663842">
    <property type="component" value="Unassembled WGS sequence"/>
</dbReference>
<dbReference type="AlphaFoldDB" id="A0A819ZPN9"/>
<accession>A0A819ZPN9</accession>
<organism evidence="2 3">
    <name type="scientific">Rotaria magnacalcarata</name>
    <dbReference type="NCBI Taxonomy" id="392030"/>
    <lineage>
        <taxon>Eukaryota</taxon>
        <taxon>Metazoa</taxon>
        <taxon>Spiralia</taxon>
        <taxon>Gnathifera</taxon>
        <taxon>Rotifera</taxon>
        <taxon>Eurotatoria</taxon>
        <taxon>Bdelloidea</taxon>
        <taxon>Philodinida</taxon>
        <taxon>Philodinidae</taxon>
        <taxon>Rotaria</taxon>
    </lineage>
</organism>
<sequence>MHPHENYAYDEDIIRSNEQIRTPQFRGRNVNHAERDTTTATPTHPEKLNDQNNILEYSFQGKSLPDRQRRKEFFFIYKAADNELGIDLLKIPATKEKQIYTLQH</sequence>